<evidence type="ECO:0000313" key="2">
    <source>
        <dbReference type="EMBL" id="QJH94638.1"/>
    </source>
</evidence>
<sequence>MKKQAPATRPLRHARDFAQAIIDAYGDVERQRQIFTACPVELRSLAREMAKSGLAKAEQRAKQLVEHREMHRRAAAVDPAPLIPTRRISSLRPSSPEVGRARLAELRAAIGNKESA</sequence>
<accession>A0A6H1ZD15</accession>
<reference evidence="1" key="1">
    <citation type="submission" date="2020-03" db="EMBL/GenBank/DDBJ databases">
        <title>The deep terrestrial virosphere.</title>
        <authorList>
            <person name="Holmfeldt K."/>
            <person name="Nilsson E."/>
            <person name="Simone D."/>
            <person name="Lopez-Fernandez M."/>
            <person name="Wu X."/>
            <person name="de Brujin I."/>
            <person name="Lundin D."/>
            <person name="Andersson A."/>
            <person name="Bertilsson S."/>
            <person name="Dopson M."/>
        </authorList>
    </citation>
    <scope>NUCLEOTIDE SEQUENCE</scope>
    <source>
        <strain evidence="1">TM448A00282</strain>
        <strain evidence="2">TM448B00260</strain>
    </source>
</reference>
<protein>
    <submittedName>
        <fullName evidence="1">Uncharacterized protein</fullName>
    </submittedName>
</protein>
<proteinExistence type="predicted"/>
<organism evidence="1">
    <name type="scientific">viral metagenome</name>
    <dbReference type="NCBI Taxonomy" id="1070528"/>
    <lineage>
        <taxon>unclassified sequences</taxon>
        <taxon>metagenomes</taxon>
        <taxon>organismal metagenomes</taxon>
    </lineage>
</organism>
<dbReference type="EMBL" id="MT143997">
    <property type="protein sequence ID" value="QJA45803.1"/>
    <property type="molecule type" value="Genomic_DNA"/>
</dbReference>
<gene>
    <name evidence="1" type="ORF">TM448A00282_0037</name>
    <name evidence="2" type="ORF">TM448B00260_0042</name>
</gene>
<evidence type="ECO:0000313" key="1">
    <source>
        <dbReference type="EMBL" id="QJA45803.1"/>
    </source>
</evidence>
<dbReference type="AlphaFoldDB" id="A0A6H1ZD15"/>
<name>A0A6H1ZD15_9ZZZZ</name>
<dbReference type="EMBL" id="MT144603">
    <property type="protein sequence ID" value="QJH94638.1"/>
    <property type="molecule type" value="Genomic_DNA"/>
</dbReference>